<reference evidence="10 11" key="1">
    <citation type="submission" date="2016-09" db="EMBL/GenBank/DDBJ databases">
        <title>Couchioplanes caeruleus draft genome sequence.</title>
        <authorList>
            <person name="Sheehan J."/>
            <person name="Caffrey P."/>
        </authorList>
    </citation>
    <scope>NUCLEOTIDE SEQUENCE [LARGE SCALE GENOMIC DNA]</scope>
    <source>
        <strain evidence="10 11">DSM 43634</strain>
    </source>
</reference>
<dbReference type="PROSITE" id="PS51257">
    <property type="entry name" value="PROKAR_LIPOPROTEIN"/>
    <property type="match status" value="1"/>
</dbReference>
<keyword evidence="5 9" id="KW-1133">Transmembrane helix</keyword>
<dbReference type="GO" id="GO:0016757">
    <property type="term" value="F:glycosyltransferase activity"/>
    <property type="evidence" value="ECO:0007669"/>
    <property type="project" value="UniProtKB-KW"/>
</dbReference>
<comment type="caution">
    <text evidence="10">The sequence shown here is derived from an EMBL/GenBank/DDBJ whole genome shotgun (WGS) entry which is preliminary data.</text>
</comment>
<feature type="transmembrane region" description="Helical" evidence="9">
    <location>
        <begin position="219"/>
        <end position="235"/>
    </location>
</feature>
<feature type="transmembrane region" description="Helical" evidence="9">
    <location>
        <begin position="46"/>
        <end position="65"/>
    </location>
</feature>
<comment type="similarity">
    <text evidence="7">Belongs to the MptA/B family.</text>
</comment>
<dbReference type="Pfam" id="PF26314">
    <property type="entry name" value="MptA_B_family"/>
    <property type="match status" value="1"/>
</dbReference>
<feature type="transmembrane region" description="Helical" evidence="9">
    <location>
        <begin position="77"/>
        <end position="96"/>
    </location>
</feature>
<accession>A0A1K0FI40</accession>
<feature type="transmembrane region" description="Helical" evidence="9">
    <location>
        <begin position="196"/>
        <end position="213"/>
    </location>
</feature>
<keyword evidence="6 9" id="KW-0472">Membrane</keyword>
<sequence length="479" mass="49330">MVVTSRFLRYLGLAGSVLLAVAGCLGGALPAADLAATPVSIARGPYGPAILGLWLAGTALQAYAWWAGRACIPSARWALTTALVWMVPFLLVPPVGSRDIYSYMCQGEMYLHGVDPYTNGVGALPCTWLETVSPVWRDTATPYGPLFIVIAAAAISVGGSLTGALIVFRLITLAAILAIAAGLPALARRCGVEPRLALWVGLAGPLIGAHLLGAPHNDAIMLGLAVVALLLIVRMSSHPVALLAAGALLGLAVAVKATAVVIVPFAVLAASRPLWRAAASVGGSALAVLTAVTVTSGLGFGWIPAMRGGSSLIQFTSPPTAIGMTLTYIGRLFDPGFDAVPAVRTLALALLAAVLVALWWWAYRSPDPARAALRGAALALVAFVALAPVFHPWYALWPLTLLAATTTRVRAVMLISVAAAFSVLPDGSGLTRFVKFPGAPIVTLLLVVLLVTVVRRSGERGSPGSSPGPVASPHRSAGR</sequence>
<keyword evidence="2" id="KW-0328">Glycosyltransferase</keyword>
<feature type="transmembrane region" description="Helical" evidence="9">
    <location>
        <begin position="375"/>
        <end position="395"/>
    </location>
</feature>
<protein>
    <submittedName>
        <fullName evidence="10">DUF2029 domain-containing protein</fullName>
    </submittedName>
</protein>
<evidence type="ECO:0000256" key="1">
    <source>
        <dbReference type="ARBA" id="ARBA00004141"/>
    </source>
</evidence>
<evidence type="ECO:0000256" key="3">
    <source>
        <dbReference type="ARBA" id="ARBA00022679"/>
    </source>
</evidence>
<dbReference type="Proteomes" id="UP000182486">
    <property type="component" value="Unassembled WGS sequence"/>
</dbReference>
<evidence type="ECO:0000256" key="5">
    <source>
        <dbReference type="ARBA" id="ARBA00022989"/>
    </source>
</evidence>
<evidence type="ECO:0000256" key="4">
    <source>
        <dbReference type="ARBA" id="ARBA00022692"/>
    </source>
</evidence>
<dbReference type="EMBL" id="MEIA01000216">
    <property type="protein sequence ID" value="OJF12497.1"/>
    <property type="molecule type" value="Genomic_DNA"/>
</dbReference>
<evidence type="ECO:0000256" key="8">
    <source>
        <dbReference type="SAM" id="MobiDB-lite"/>
    </source>
</evidence>
<dbReference type="AlphaFoldDB" id="A0A1K0FI40"/>
<comment type="subcellular location">
    <subcellularLocation>
        <location evidence="1">Membrane</location>
        <topology evidence="1">Multi-pass membrane protein</topology>
    </subcellularLocation>
</comment>
<keyword evidence="4 9" id="KW-0812">Transmembrane</keyword>
<dbReference type="NCBIfam" id="NF038066">
    <property type="entry name" value="MptB"/>
    <property type="match status" value="1"/>
</dbReference>
<dbReference type="GO" id="GO:0016020">
    <property type="term" value="C:membrane"/>
    <property type="evidence" value="ECO:0007669"/>
    <property type="project" value="UniProtKB-SubCell"/>
</dbReference>
<gene>
    <name evidence="10" type="ORF">BG844_20240</name>
</gene>
<feature type="region of interest" description="Disordered" evidence="8">
    <location>
        <begin position="457"/>
        <end position="479"/>
    </location>
</feature>
<feature type="transmembrane region" description="Helical" evidence="9">
    <location>
        <begin position="436"/>
        <end position="454"/>
    </location>
</feature>
<keyword evidence="3" id="KW-0808">Transferase</keyword>
<feature type="transmembrane region" description="Helical" evidence="9">
    <location>
        <begin position="167"/>
        <end position="187"/>
    </location>
</feature>
<evidence type="ECO:0000256" key="7">
    <source>
        <dbReference type="ARBA" id="ARBA00043987"/>
    </source>
</evidence>
<keyword evidence="11" id="KW-1185">Reference proteome</keyword>
<evidence type="ECO:0000313" key="11">
    <source>
        <dbReference type="Proteomes" id="UP000182486"/>
    </source>
</evidence>
<organism evidence="10 11">
    <name type="scientific">Couchioplanes caeruleus subsp. caeruleus</name>
    <dbReference type="NCBI Taxonomy" id="56427"/>
    <lineage>
        <taxon>Bacteria</taxon>
        <taxon>Bacillati</taxon>
        <taxon>Actinomycetota</taxon>
        <taxon>Actinomycetes</taxon>
        <taxon>Micromonosporales</taxon>
        <taxon>Micromonosporaceae</taxon>
        <taxon>Couchioplanes</taxon>
    </lineage>
</organism>
<dbReference type="InterPro" id="IPR049829">
    <property type="entry name" value="MptA/B-like"/>
</dbReference>
<feature type="compositionally biased region" description="Low complexity" evidence="8">
    <location>
        <begin position="457"/>
        <end position="469"/>
    </location>
</feature>
<feature type="transmembrane region" description="Helical" evidence="9">
    <location>
        <begin position="274"/>
        <end position="300"/>
    </location>
</feature>
<evidence type="ECO:0000256" key="2">
    <source>
        <dbReference type="ARBA" id="ARBA00022676"/>
    </source>
</evidence>
<feature type="transmembrane region" description="Helical" evidence="9">
    <location>
        <begin position="342"/>
        <end position="363"/>
    </location>
</feature>
<evidence type="ECO:0000256" key="9">
    <source>
        <dbReference type="SAM" id="Phobius"/>
    </source>
</evidence>
<name>A0A1K0FI40_9ACTN</name>
<feature type="transmembrane region" description="Helical" evidence="9">
    <location>
        <begin position="242"/>
        <end position="268"/>
    </location>
</feature>
<evidence type="ECO:0000313" key="10">
    <source>
        <dbReference type="EMBL" id="OJF12497.1"/>
    </source>
</evidence>
<evidence type="ECO:0000256" key="6">
    <source>
        <dbReference type="ARBA" id="ARBA00023136"/>
    </source>
</evidence>
<feature type="transmembrane region" description="Helical" evidence="9">
    <location>
        <begin position="143"/>
        <end position="161"/>
    </location>
</feature>
<proteinExistence type="inferred from homology"/>